<organism evidence="3 4">
    <name type="scientific">Podila minutissima</name>
    <dbReference type="NCBI Taxonomy" id="64525"/>
    <lineage>
        <taxon>Eukaryota</taxon>
        <taxon>Fungi</taxon>
        <taxon>Fungi incertae sedis</taxon>
        <taxon>Mucoromycota</taxon>
        <taxon>Mortierellomycotina</taxon>
        <taxon>Mortierellomycetes</taxon>
        <taxon>Mortierellales</taxon>
        <taxon>Mortierellaceae</taxon>
        <taxon>Podila</taxon>
    </lineage>
</organism>
<evidence type="ECO:0000256" key="1">
    <source>
        <dbReference type="SAM" id="MobiDB-lite"/>
    </source>
</evidence>
<dbReference type="Gene3D" id="3.10.120.10">
    <property type="entry name" value="Cytochrome b5-like heme/steroid binding domain"/>
    <property type="match status" value="1"/>
</dbReference>
<dbReference type="GO" id="GO:0016020">
    <property type="term" value="C:membrane"/>
    <property type="evidence" value="ECO:0007669"/>
    <property type="project" value="TreeGrafter"/>
</dbReference>
<keyword evidence="2" id="KW-0472">Membrane</keyword>
<keyword evidence="2" id="KW-0812">Transmembrane</keyword>
<feature type="transmembrane region" description="Helical" evidence="2">
    <location>
        <begin position="48"/>
        <end position="69"/>
    </location>
</feature>
<evidence type="ECO:0000313" key="3">
    <source>
        <dbReference type="EMBL" id="KAF9326544.1"/>
    </source>
</evidence>
<evidence type="ECO:0000313" key="4">
    <source>
        <dbReference type="Proteomes" id="UP000696485"/>
    </source>
</evidence>
<comment type="caution">
    <text evidence="3">The sequence shown here is derived from an EMBL/GenBank/DDBJ whole genome shotgun (WGS) entry which is preliminary data.</text>
</comment>
<dbReference type="InterPro" id="IPR050577">
    <property type="entry name" value="MAPR/NEUFC/NENF-like"/>
</dbReference>
<protein>
    <recommendedName>
        <fullName evidence="5">Cytochrome b5 heme-binding domain-containing protein</fullName>
    </recommendedName>
</protein>
<evidence type="ECO:0000256" key="2">
    <source>
        <dbReference type="SAM" id="Phobius"/>
    </source>
</evidence>
<dbReference type="GO" id="GO:0012505">
    <property type="term" value="C:endomembrane system"/>
    <property type="evidence" value="ECO:0007669"/>
    <property type="project" value="TreeGrafter"/>
</dbReference>
<dbReference type="SUPFAM" id="SSF55856">
    <property type="entry name" value="Cytochrome b5-like heme/steroid binding domain"/>
    <property type="match status" value="1"/>
</dbReference>
<keyword evidence="2" id="KW-1133">Transmembrane helix</keyword>
<dbReference type="EMBL" id="JAAAUY010000769">
    <property type="protein sequence ID" value="KAF9326544.1"/>
    <property type="molecule type" value="Genomic_DNA"/>
</dbReference>
<name>A0A9P5SGI4_9FUNG</name>
<accession>A0A9P5SGI4</accession>
<feature type="region of interest" description="Disordered" evidence="1">
    <location>
        <begin position="1"/>
        <end position="37"/>
    </location>
</feature>
<dbReference type="InterPro" id="IPR036400">
    <property type="entry name" value="Cyt_B5-like_heme/steroid_sf"/>
</dbReference>
<proteinExistence type="predicted"/>
<evidence type="ECO:0008006" key="5">
    <source>
        <dbReference type="Google" id="ProtNLM"/>
    </source>
</evidence>
<dbReference type="PANTHER" id="PTHR10281">
    <property type="entry name" value="MEMBRANE-ASSOCIATED PROGESTERONE RECEPTOR COMPONENT-RELATED"/>
    <property type="match status" value="1"/>
</dbReference>
<sequence length="166" mass="18591">MSDTKARQRVRSKDGVRVGAHHDGHLHSQSKKQNKEQYSGKGALVQTVLLGIVFFFLSSYLVTDTWLWGYSGKYSNWRRWIPGGGYGFFSGKDASRAYTTGCFQTHLTHDLRGLTPAQLADIDGWANFYRNHAKYYKVGTVILDPIDPLSPLPVDCRAPSQPKPAS</sequence>
<dbReference type="AlphaFoldDB" id="A0A9P5SGI4"/>
<gene>
    <name evidence="3" type="ORF">BG006_010038</name>
</gene>
<reference evidence="3" key="1">
    <citation type="journal article" date="2020" name="Fungal Divers.">
        <title>Resolving the Mortierellaceae phylogeny through synthesis of multi-gene phylogenetics and phylogenomics.</title>
        <authorList>
            <person name="Vandepol N."/>
            <person name="Liber J."/>
            <person name="Desiro A."/>
            <person name="Na H."/>
            <person name="Kennedy M."/>
            <person name="Barry K."/>
            <person name="Grigoriev I.V."/>
            <person name="Miller A.N."/>
            <person name="O'Donnell K."/>
            <person name="Stajich J.E."/>
            <person name="Bonito G."/>
        </authorList>
    </citation>
    <scope>NUCLEOTIDE SEQUENCE</scope>
    <source>
        <strain evidence="3">NVP1</strain>
    </source>
</reference>
<dbReference type="Proteomes" id="UP000696485">
    <property type="component" value="Unassembled WGS sequence"/>
</dbReference>
<feature type="compositionally biased region" description="Basic and acidic residues" evidence="1">
    <location>
        <begin position="1"/>
        <end position="26"/>
    </location>
</feature>
<keyword evidence="4" id="KW-1185">Reference proteome</keyword>
<dbReference type="PANTHER" id="PTHR10281:SF76">
    <property type="entry name" value="CALCUTTA CUP-RELATED"/>
    <property type="match status" value="1"/>
</dbReference>